<reference evidence="1" key="2">
    <citation type="submission" date="2019-06" db="EMBL/GenBank/DDBJ databases">
        <title>Genomics analysis of Aphanomyces spp. identifies a new class of oomycete effector associated with host adaptation.</title>
        <authorList>
            <person name="Gaulin E."/>
        </authorList>
    </citation>
    <scope>NUCLEOTIDE SEQUENCE</scope>
    <source>
        <strain evidence="1">CBS 578.67</strain>
    </source>
</reference>
<gene>
    <name evidence="2" type="primary">Aste57867_23919</name>
    <name evidence="1" type="ORF">As57867_023846</name>
    <name evidence="2" type="ORF">ASTE57867_23919</name>
</gene>
<dbReference type="AlphaFoldDB" id="A0A485LQU6"/>
<dbReference type="EMBL" id="CAADRA010007351">
    <property type="protein sequence ID" value="VFU00562.1"/>
    <property type="molecule type" value="Genomic_DNA"/>
</dbReference>
<proteinExistence type="predicted"/>
<dbReference type="EMBL" id="VJMH01007325">
    <property type="protein sequence ID" value="KAF0684073.1"/>
    <property type="molecule type" value="Genomic_DNA"/>
</dbReference>
<reference evidence="2 3" key="1">
    <citation type="submission" date="2019-03" db="EMBL/GenBank/DDBJ databases">
        <authorList>
            <person name="Gaulin E."/>
            <person name="Dumas B."/>
        </authorList>
    </citation>
    <scope>NUCLEOTIDE SEQUENCE [LARGE SCALE GENOMIC DNA]</scope>
    <source>
        <strain evidence="2">CBS 568.67</strain>
    </source>
</reference>
<evidence type="ECO:0000313" key="2">
    <source>
        <dbReference type="EMBL" id="VFU00562.1"/>
    </source>
</evidence>
<dbReference type="Proteomes" id="UP000332933">
    <property type="component" value="Unassembled WGS sequence"/>
</dbReference>
<name>A0A485LQU6_9STRA</name>
<evidence type="ECO:0000313" key="3">
    <source>
        <dbReference type="Proteomes" id="UP000332933"/>
    </source>
</evidence>
<protein>
    <submittedName>
        <fullName evidence="2">Aste57867_23919 protein</fullName>
    </submittedName>
</protein>
<organism evidence="2 3">
    <name type="scientific">Aphanomyces stellatus</name>
    <dbReference type="NCBI Taxonomy" id="120398"/>
    <lineage>
        <taxon>Eukaryota</taxon>
        <taxon>Sar</taxon>
        <taxon>Stramenopiles</taxon>
        <taxon>Oomycota</taxon>
        <taxon>Saprolegniomycetes</taxon>
        <taxon>Saprolegniales</taxon>
        <taxon>Verrucalvaceae</taxon>
        <taxon>Aphanomyces</taxon>
    </lineage>
</organism>
<keyword evidence="3" id="KW-1185">Reference proteome</keyword>
<sequence length="304" mass="33671">MHRPHCQGGVLVEFTDIGNQDIIQVIADPEFSFGQSIANATELTARQRKYLLRCLEPNPTLRAPSVDAILEPLKMQENTTTTQVTLCSSSAEIEKVTFIPSMGYPCAWTIHGPPESDRWKPGNPGWDNVIFQLVLHCEMHCLSQSTNCHVKSLDLPVDIEEKELPILKASYVLLQCLSIAKALYDLSLGGEFEFNLTKLNLPAKCLSVLESRHGPQPSLEITTTLENILSELQPDLDDNGAVSAMDALRSAFAQFRSAPDVATAIQNLNICPLDDTLLVATKLGGLHKHQDQVHWICDRHNQDP</sequence>
<evidence type="ECO:0000313" key="1">
    <source>
        <dbReference type="EMBL" id="KAF0684073.1"/>
    </source>
</evidence>
<accession>A0A485LQU6</accession>